<evidence type="ECO:0000256" key="5">
    <source>
        <dbReference type="PROSITE-ProRule" id="PRU01248"/>
    </source>
</evidence>
<sequence length="287" mass="32129">MPTFTATVEAYLAAADQPSGTLSRLAFWIGEFGDSELTAITPDEVDAAIVRLAERGKLTHDGKRTGQNLAGSTLNRYIKQLAQVYRFARRVRMLPRTFVPPTKGADMAPENAHHDRFFDQDEVEKLVALARFLDTRWGKMEALIMTAYHTGLRKSNCLNIRWDDIDVEGGTISVAVTKNGDPHLAPLTDRVWSLLRKLPKDGAYVFSNSKGVPYEPRRLWNRIIETAGMKGRTFHGLRHSCGHRLANSGMNQAMVMKFMGHRSLGASQRYMHANADDIKRVAAEVFG</sequence>
<dbReference type="InterPro" id="IPR050090">
    <property type="entry name" value="Tyrosine_recombinase_XerCD"/>
</dbReference>
<dbReference type="PANTHER" id="PTHR30349">
    <property type="entry name" value="PHAGE INTEGRASE-RELATED"/>
    <property type="match status" value="1"/>
</dbReference>
<evidence type="ECO:0000256" key="3">
    <source>
        <dbReference type="ARBA" id="ARBA00023125"/>
    </source>
</evidence>
<dbReference type="SUPFAM" id="SSF56349">
    <property type="entry name" value="DNA breaking-rejoining enzymes"/>
    <property type="match status" value="1"/>
</dbReference>
<dbReference type="RefSeq" id="WP_279251952.1">
    <property type="nucleotide sequence ID" value="NZ_SHNP01000002.1"/>
</dbReference>
<feature type="domain" description="Tyr recombinase" evidence="6">
    <location>
        <begin position="113"/>
        <end position="283"/>
    </location>
</feature>
<protein>
    <submittedName>
        <fullName evidence="8">Phage integrase family protein</fullName>
    </submittedName>
</protein>
<keyword evidence="2" id="KW-0229">DNA integration</keyword>
<comment type="caution">
    <text evidence="8">The sequence shown here is derived from an EMBL/GenBank/DDBJ whole genome shotgun (WGS) entry which is preliminary data.</text>
</comment>
<proteinExistence type="inferred from homology"/>
<evidence type="ECO:0000259" key="7">
    <source>
        <dbReference type="PROSITE" id="PS51900"/>
    </source>
</evidence>
<evidence type="ECO:0000259" key="6">
    <source>
        <dbReference type="PROSITE" id="PS51898"/>
    </source>
</evidence>
<dbReference type="InterPro" id="IPR013762">
    <property type="entry name" value="Integrase-like_cat_sf"/>
</dbReference>
<evidence type="ECO:0000256" key="2">
    <source>
        <dbReference type="ARBA" id="ARBA00022908"/>
    </source>
</evidence>
<dbReference type="CDD" id="cd00796">
    <property type="entry name" value="INT_Rci_Hp1_C"/>
    <property type="match status" value="1"/>
</dbReference>
<dbReference type="EMBL" id="SHNP01000002">
    <property type="protein sequence ID" value="MCX2972989.1"/>
    <property type="molecule type" value="Genomic_DNA"/>
</dbReference>
<dbReference type="InterPro" id="IPR002104">
    <property type="entry name" value="Integrase_catalytic"/>
</dbReference>
<dbReference type="PROSITE" id="PS51900">
    <property type="entry name" value="CB"/>
    <property type="match status" value="1"/>
</dbReference>
<evidence type="ECO:0000313" key="8">
    <source>
        <dbReference type="EMBL" id="MCX2972989.1"/>
    </source>
</evidence>
<dbReference type="Proteomes" id="UP001143307">
    <property type="component" value="Unassembled WGS sequence"/>
</dbReference>
<dbReference type="Pfam" id="PF00589">
    <property type="entry name" value="Phage_integrase"/>
    <property type="match status" value="1"/>
</dbReference>
<keyword evidence="9" id="KW-1185">Reference proteome</keyword>
<comment type="similarity">
    <text evidence="1">Belongs to the 'phage' integrase family.</text>
</comment>
<name>A0ABT3SUL1_9GAMM</name>
<evidence type="ECO:0000313" key="9">
    <source>
        <dbReference type="Proteomes" id="UP001143307"/>
    </source>
</evidence>
<dbReference type="PANTHER" id="PTHR30349:SF41">
    <property type="entry name" value="INTEGRASE_RECOMBINASE PROTEIN MJ0367-RELATED"/>
    <property type="match status" value="1"/>
</dbReference>
<keyword evidence="3 5" id="KW-0238">DNA-binding</keyword>
<evidence type="ECO:0000256" key="1">
    <source>
        <dbReference type="ARBA" id="ARBA00008857"/>
    </source>
</evidence>
<gene>
    <name evidence="8" type="ORF">EYC87_05245</name>
</gene>
<feature type="domain" description="Core-binding (CB)" evidence="7">
    <location>
        <begin position="2"/>
        <end position="89"/>
    </location>
</feature>
<dbReference type="InterPro" id="IPR044068">
    <property type="entry name" value="CB"/>
</dbReference>
<dbReference type="InterPro" id="IPR011010">
    <property type="entry name" value="DNA_brk_join_enz"/>
</dbReference>
<evidence type="ECO:0000256" key="4">
    <source>
        <dbReference type="ARBA" id="ARBA00023172"/>
    </source>
</evidence>
<keyword evidence="4" id="KW-0233">DNA recombination</keyword>
<organism evidence="8 9">
    <name type="scientific">Candidatus Seongchinamella marina</name>
    <dbReference type="NCBI Taxonomy" id="2518990"/>
    <lineage>
        <taxon>Bacteria</taxon>
        <taxon>Pseudomonadati</taxon>
        <taxon>Pseudomonadota</taxon>
        <taxon>Gammaproteobacteria</taxon>
        <taxon>Cellvibrionales</taxon>
        <taxon>Halieaceae</taxon>
        <taxon>Seongchinamella</taxon>
    </lineage>
</organism>
<reference evidence="8" key="1">
    <citation type="submission" date="2019-02" db="EMBL/GenBank/DDBJ databases">
        <authorList>
            <person name="Li S.-H."/>
        </authorList>
    </citation>
    <scope>NUCLEOTIDE SEQUENCE</scope>
    <source>
        <strain evidence="8">IMCC8485</strain>
    </source>
</reference>
<dbReference type="Gene3D" id="1.10.443.10">
    <property type="entry name" value="Intergrase catalytic core"/>
    <property type="match status" value="1"/>
</dbReference>
<dbReference type="PROSITE" id="PS51898">
    <property type="entry name" value="TYR_RECOMBINASE"/>
    <property type="match status" value="1"/>
</dbReference>
<accession>A0ABT3SUL1</accession>